<dbReference type="EMBL" id="KV875096">
    <property type="protein sequence ID" value="OIW30568.1"/>
    <property type="molecule type" value="Genomic_DNA"/>
</dbReference>
<dbReference type="InParanoid" id="A0A1J7JL44"/>
<proteinExistence type="predicted"/>
<evidence type="ECO:0000256" key="1">
    <source>
        <dbReference type="SAM" id="Phobius"/>
    </source>
</evidence>
<dbReference type="Proteomes" id="UP000182658">
    <property type="component" value="Unassembled WGS sequence"/>
</dbReference>
<dbReference type="AlphaFoldDB" id="A0A1J7JL44"/>
<name>A0A1J7JL44_9PEZI</name>
<feature type="transmembrane region" description="Helical" evidence="1">
    <location>
        <begin position="248"/>
        <end position="272"/>
    </location>
</feature>
<feature type="transmembrane region" description="Helical" evidence="1">
    <location>
        <begin position="181"/>
        <end position="204"/>
    </location>
</feature>
<protein>
    <submittedName>
        <fullName evidence="2">Uncharacterized protein</fullName>
    </submittedName>
</protein>
<keyword evidence="1" id="KW-1133">Transmembrane helix</keyword>
<evidence type="ECO:0000313" key="3">
    <source>
        <dbReference type="Proteomes" id="UP000182658"/>
    </source>
</evidence>
<dbReference type="OrthoDB" id="10494678at2759"/>
<keyword evidence="3" id="KW-1185">Reference proteome</keyword>
<feature type="transmembrane region" description="Helical" evidence="1">
    <location>
        <begin position="6"/>
        <end position="28"/>
    </location>
</feature>
<keyword evidence="1" id="KW-0472">Membrane</keyword>
<keyword evidence="1" id="KW-0812">Transmembrane</keyword>
<reference evidence="2 3" key="1">
    <citation type="submission" date="2016-10" db="EMBL/GenBank/DDBJ databases">
        <title>Draft genome sequence of Coniochaeta ligniaria NRRL30616, a lignocellulolytic fungus for bioabatement of inhibitors in plant biomass hydrolysates.</title>
        <authorList>
            <consortium name="DOE Joint Genome Institute"/>
            <person name="Jimenez D.J."/>
            <person name="Hector R.E."/>
            <person name="Riley R."/>
            <person name="Sun H."/>
            <person name="Grigoriev I.V."/>
            <person name="Van Elsas J.D."/>
            <person name="Nichols N.N."/>
        </authorList>
    </citation>
    <scope>NUCLEOTIDE SEQUENCE [LARGE SCALE GENOMIC DNA]</scope>
    <source>
        <strain evidence="2 3">NRRL 30616</strain>
    </source>
</reference>
<accession>A0A1J7JL44</accession>
<gene>
    <name evidence="2" type="ORF">CONLIGDRAFT_700103</name>
</gene>
<sequence length="364" mass="40815">MDNNPFLTVAQGSAVTGICSLNALLILGETYERIFITKKQEEGSPYATVGTQMWQHPDGFYYLWFQRGVIGIIACLLPIAPMWLEFFLRQKPNNNPGYAVAWATSGLIACIACSMLGEVRLLHSRSLDHVGLELTIECLSKRILYLGFTDSFNPEQIACTAMTLLGVALIILGELKNIVPVPIAWTITGCALHRLSMMAWWYAVTTKTFTTRRFKARARLMLAGQGLALACVFLVFLPEFQVGLNKLFTQWLFAIFAAVEIITTAKAVGMTYSNWATNRARRNMPPASPPDIDIPMRPLSAQAAQRSRIEVRSSIHQEDVNWRTFLKESNRDPLNPGSRTDVSVHIYSPPRAHKSRRTGRQSMF</sequence>
<feature type="transmembrane region" description="Helical" evidence="1">
    <location>
        <begin position="96"/>
        <end position="117"/>
    </location>
</feature>
<feature type="transmembrane region" description="Helical" evidence="1">
    <location>
        <begin position="61"/>
        <end position="84"/>
    </location>
</feature>
<feature type="transmembrane region" description="Helical" evidence="1">
    <location>
        <begin position="157"/>
        <end position="175"/>
    </location>
</feature>
<feature type="transmembrane region" description="Helical" evidence="1">
    <location>
        <begin position="216"/>
        <end position="236"/>
    </location>
</feature>
<evidence type="ECO:0000313" key="2">
    <source>
        <dbReference type="EMBL" id="OIW30568.1"/>
    </source>
</evidence>
<organism evidence="2 3">
    <name type="scientific">Coniochaeta ligniaria NRRL 30616</name>
    <dbReference type="NCBI Taxonomy" id="1408157"/>
    <lineage>
        <taxon>Eukaryota</taxon>
        <taxon>Fungi</taxon>
        <taxon>Dikarya</taxon>
        <taxon>Ascomycota</taxon>
        <taxon>Pezizomycotina</taxon>
        <taxon>Sordariomycetes</taxon>
        <taxon>Sordariomycetidae</taxon>
        <taxon>Coniochaetales</taxon>
        <taxon>Coniochaetaceae</taxon>
        <taxon>Coniochaeta</taxon>
    </lineage>
</organism>